<comment type="caution">
    <text evidence="2">The sequence shown here is derived from an EMBL/GenBank/DDBJ whole genome shotgun (WGS) entry which is preliminary data.</text>
</comment>
<sequence length="373" mass="41854">MNGDLFFEDKKYISSKRAAQISGYANDYIGELCRANKIDSRMVGRSWYVSLDSILWYKETLQNEPANVKRKRGQPLLKKGEVGLQTEYDGIDIEKKDGKKYETTEHVTALKPDKLSVINSVINYESDDSPLIPLLNQDRNQDTVASILVTEEYKPEEPEVYAVPFRILEDKKEDERQEVLDIRKIPSPFMPPKTASHASLNRKLTFTFALMILIIGSMFLNFQFKSIGTMLSMRDDLSSRFLAQSKTGTAESFSNFLTRSFGNLALSFYRTINGLTTKSFSVLVFNDDSNTGVDKVTEVANPNVPVPVSKGMVVISAPEDKTEVEKTIESIKESFSDEVIVRPDGSGTSGIIQPVFKEVSGDEYIYVLVPVGN</sequence>
<name>A0A1G2U3R8_9BACT</name>
<evidence type="ECO:0000313" key="3">
    <source>
        <dbReference type="Proteomes" id="UP000176800"/>
    </source>
</evidence>
<keyword evidence="1" id="KW-0472">Membrane</keyword>
<evidence type="ECO:0000256" key="1">
    <source>
        <dbReference type="SAM" id="Phobius"/>
    </source>
</evidence>
<keyword evidence="1" id="KW-0812">Transmembrane</keyword>
<proteinExistence type="predicted"/>
<reference evidence="2 3" key="1">
    <citation type="journal article" date="2016" name="Nat. Commun.">
        <title>Thousands of microbial genomes shed light on interconnected biogeochemical processes in an aquifer system.</title>
        <authorList>
            <person name="Anantharaman K."/>
            <person name="Brown C.T."/>
            <person name="Hug L.A."/>
            <person name="Sharon I."/>
            <person name="Castelle C.J."/>
            <person name="Probst A.J."/>
            <person name="Thomas B.C."/>
            <person name="Singh A."/>
            <person name="Wilkins M.J."/>
            <person name="Karaoz U."/>
            <person name="Brodie E.L."/>
            <person name="Williams K.H."/>
            <person name="Hubbard S.S."/>
            <person name="Banfield J.F."/>
        </authorList>
    </citation>
    <scope>NUCLEOTIDE SEQUENCE [LARGE SCALE GENOMIC DNA]</scope>
</reference>
<accession>A0A1G2U3R8</accession>
<evidence type="ECO:0008006" key="4">
    <source>
        <dbReference type="Google" id="ProtNLM"/>
    </source>
</evidence>
<gene>
    <name evidence="2" type="ORF">A3B14_02995</name>
</gene>
<feature type="transmembrane region" description="Helical" evidence="1">
    <location>
        <begin position="204"/>
        <end position="224"/>
    </location>
</feature>
<evidence type="ECO:0000313" key="2">
    <source>
        <dbReference type="EMBL" id="OHB03472.1"/>
    </source>
</evidence>
<dbReference type="AlphaFoldDB" id="A0A1G2U3R8"/>
<organism evidence="2 3">
    <name type="scientific">Candidatus Zambryskibacteria bacterium RIFCSPLOWO2_01_FULL_45_21</name>
    <dbReference type="NCBI Taxonomy" id="1802761"/>
    <lineage>
        <taxon>Bacteria</taxon>
        <taxon>Candidatus Zambryskiibacteriota</taxon>
    </lineage>
</organism>
<dbReference type="Proteomes" id="UP000176800">
    <property type="component" value="Unassembled WGS sequence"/>
</dbReference>
<dbReference type="EMBL" id="MHWE01000018">
    <property type="protein sequence ID" value="OHB03472.1"/>
    <property type="molecule type" value="Genomic_DNA"/>
</dbReference>
<keyword evidence="1" id="KW-1133">Transmembrane helix</keyword>
<protein>
    <recommendedName>
        <fullName evidence="4">Helix-turn-helix domain-containing protein</fullName>
    </recommendedName>
</protein>